<accession>A0A2N6LHZ6</accession>
<dbReference type="GO" id="GO:0008610">
    <property type="term" value="P:lipid biosynthetic process"/>
    <property type="evidence" value="ECO:0007669"/>
    <property type="project" value="TreeGrafter"/>
</dbReference>
<dbReference type="AlphaFoldDB" id="A0A2N6LHZ6"/>
<comment type="similarity">
    <text evidence="1">Belongs to the thioesterase family.</text>
</comment>
<dbReference type="InterPro" id="IPR029058">
    <property type="entry name" value="AB_hydrolase_fold"/>
</dbReference>
<dbReference type="EMBL" id="NMQE01000258">
    <property type="protein sequence ID" value="PMB23830.1"/>
    <property type="molecule type" value="Genomic_DNA"/>
</dbReference>
<dbReference type="Gene3D" id="3.40.50.1820">
    <property type="entry name" value="alpha/beta hydrolase"/>
    <property type="match status" value="1"/>
</dbReference>
<dbReference type="Pfam" id="PF00975">
    <property type="entry name" value="Thioesterase"/>
    <property type="match status" value="1"/>
</dbReference>
<dbReference type="InterPro" id="IPR001031">
    <property type="entry name" value="Thioesterase"/>
</dbReference>
<gene>
    <name evidence="3" type="ORF">CEN46_09425</name>
</gene>
<evidence type="ECO:0000256" key="1">
    <source>
        <dbReference type="ARBA" id="ARBA00007169"/>
    </source>
</evidence>
<dbReference type="RefSeq" id="WP_102181345.1">
    <property type="nucleotide sequence ID" value="NZ_NMQE01000258.1"/>
</dbReference>
<name>A0A2N6LHZ6_9CYAN</name>
<evidence type="ECO:0000313" key="3">
    <source>
        <dbReference type="EMBL" id="PMB23830.1"/>
    </source>
</evidence>
<protein>
    <submittedName>
        <fullName evidence="3">Putative thioesterase</fullName>
    </submittedName>
</protein>
<evidence type="ECO:0000313" key="4">
    <source>
        <dbReference type="Proteomes" id="UP000235081"/>
    </source>
</evidence>
<feature type="domain" description="Thioesterase" evidence="2">
    <location>
        <begin position="19"/>
        <end position="233"/>
    </location>
</feature>
<dbReference type="SUPFAM" id="SSF53474">
    <property type="entry name" value="alpha/beta-Hydrolases"/>
    <property type="match status" value="1"/>
</dbReference>
<dbReference type="Proteomes" id="UP000235081">
    <property type="component" value="Unassembled WGS sequence"/>
</dbReference>
<dbReference type="InterPro" id="IPR012223">
    <property type="entry name" value="TEII"/>
</dbReference>
<reference evidence="3 4" key="1">
    <citation type="submission" date="2017-07" db="EMBL/GenBank/DDBJ databases">
        <title>Genomes of Fischerella (Mastigocladus) sp. strains.</title>
        <authorList>
            <person name="Miller S.R."/>
        </authorList>
    </citation>
    <scope>NUCLEOTIDE SEQUENCE [LARGE SCALE GENOMIC DNA]</scope>
    <source>
        <strain evidence="3 4">CCMEE 5318</strain>
    </source>
</reference>
<comment type="caution">
    <text evidence="3">The sequence shown here is derived from an EMBL/GenBank/DDBJ whole genome shotgun (WGS) entry which is preliminary data.</text>
</comment>
<sequence length="252" mass="28181">MNNKSWLANCQLNHLAKLRLFCFPYAGGGAAIFRSWQDFLPTQIEVCPVELPGRGLRLMEAAFTQLIPLVEAIAPALLPYLNKPFALFGHSMGALIAFELACKLCQAYNQSPIHLFISGRAAPHIPERSPIYDLSDAEFLEGLRRLNGSPQEVLDNAEYMQLLIPTLRADFTMADTYTYTPKPPLKCPITAFAGLQDPEASADNIKAWQQYTSTSFSMHLFPGDHFFINTAKQLLFPTLSQELEQSLRSVKI</sequence>
<proteinExistence type="inferred from homology"/>
<dbReference type="PANTHER" id="PTHR11487">
    <property type="entry name" value="THIOESTERASE"/>
    <property type="match status" value="1"/>
</dbReference>
<evidence type="ECO:0000259" key="2">
    <source>
        <dbReference type="Pfam" id="PF00975"/>
    </source>
</evidence>
<organism evidence="3 4">
    <name type="scientific">Fischerella thermalis CCMEE 5318</name>
    <dbReference type="NCBI Taxonomy" id="2019666"/>
    <lineage>
        <taxon>Bacteria</taxon>
        <taxon>Bacillati</taxon>
        <taxon>Cyanobacteriota</taxon>
        <taxon>Cyanophyceae</taxon>
        <taxon>Nostocales</taxon>
        <taxon>Hapalosiphonaceae</taxon>
        <taxon>Fischerella</taxon>
    </lineage>
</organism>
<dbReference type="PANTHER" id="PTHR11487:SF0">
    <property type="entry name" value="S-ACYL FATTY ACID SYNTHASE THIOESTERASE, MEDIUM CHAIN"/>
    <property type="match status" value="1"/>
</dbReference>